<dbReference type="InterPro" id="IPR007889">
    <property type="entry name" value="HTH_Psq"/>
</dbReference>
<dbReference type="AlphaFoldDB" id="T1HTC3"/>
<dbReference type="InParanoid" id="T1HTC3"/>
<dbReference type="PROSITE" id="PS50960">
    <property type="entry name" value="HTH_PSQ"/>
    <property type="match status" value="1"/>
</dbReference>
<proteinExistence type="predicted"/>
<dbReference type="GO" id="GO:0005634">
    <property type="term" value="C:nucleus"/>
    <property type="evidence" value="ECO:0007669"/>
    <property type="project" value="UniProtKB-SubCell"/>
</dbReference>
<evidence type="ECO:0000256" key="2">
    <source>
        <dbReference type="PROSITE-ProRule" id="PRU00320"/>
    </source>
</evidence>
<accession>T1HTC3</accession>
<dbReference type="HOGENOM" id="CLU_200713_0_0_1"/>
<keyword evidence="2" id="KW-0539">Nucleus</keyword>
<dbReference type="Gene3D" id="1.10.10.60">
    <property type="entry name" value="Homeodomain-like"/>
    <property type="match status" value="1"/>
</dbReference>
<sequence>MAKRKQWNAKEMVEAVKAVRKKEIGYKTAAKTFQFPRATLKDYVKFSLEPEDMVLIEILADQLFCFKVIEQMLVE</sequence>
<evidence type="ECO:0000256" key="1">
    <source>
        <dbReference type="ARBA" id="ARBA00004123"/>
    </source>
</evidence>
<reference evidence="3" key="1">
    <citation type="submission" date="2015-05" db="UniProtKB">
        <authorList>
            <consortium name="EnsemblMetazoa"/>
        </authorList>
    </citation>
    <scope>IDENTIFICATION</scope>
</reference>
<dbReference type="SUPFAM" id="SSF46689">
    <property type="entry name" value="Homeodomain-like"/>
    <property type="match status" value="1"/>
</dbReference>
<feature type="DNA-binding region" description="H-T-H motif" evidence="2">
    <location>
        <begin position="26"/>
        <end position="46"/>
    </location>
</feature>
<dbReference type="Proteomes" id="UP000015103">
    <property type="component" value="Unassembled WGS sequence"/>
</dbReference>
<protein>
    <submittedName>
        <fullName evidence="3">HTH psq-type domain-containing protein</fullName>
    </submittedName>
</protein>
<evidence type="ECO:0000313" key="4">
    <source>
        <dbReference type="Proteomes" id="UP000015103"/>
    </source>
</evidence>
<name>T1HTC3_RHOPR</name>
<dbReference type="EMBL" id="ACPB03022973">
    <property type="status" value="NOT_ANNOTATED_CDS"/>
    <property type="molecule type" value="Genomic_DNA"/>
</dbReference>
<keyword evidence="4" id="KW-1185">Reference proteome</keyword>
<dbReference type="GO" id="GO:0003677">
    <property type="term" value="F:DNA binding"/>
    <property type="evidence" value="ECO:0007669"/>
    <property type="project" value="UniProtKB-UniRule"/>
</dbReference>
<evidence type="ECO:0000313" key="3">
    <source>
        <dbReference type="EnsemblMetazoa" id="RPRC007293-PA"/>
    </source>
</evidence>
<dbReference type="InterPro" id="IPR009057">
    <property type="entry name" value="Homeodomain-like_sf"/>
</dbReference>
<organism evidence="3 4">
    <name type="scientific">Rhodnius prolixus</name>
    <name type="common">Triatomid bug</name>
    <dbReference type="NCBI Taxonomy" id="13249"/>
    <lineage>
        <taxon>Eukaryota</taxon>
        <taxon>Metazoa</taxon>
        <taxon>Ecdysozoa</taxon>
        <taxon>Arthropoda</taxon>
        <taxon>Hexapoda</taxon>
        <taxon>Insecta</taxon>
        <taxon>Pterygota</taxon>
        <taxon>Neoptera</taxon>
        <taxon>Paraneoptera</taxon>
        <taxon>Hemiptera</taxon>
        <taxon>Heteroptera</taxon>
        <taxon>Panheteroptera</taxon>
        <taxon>Cimicomorpha</taxon>
        <taxon>Reduviidae</taxon>
        <taxon>Triatominae</taxon>
        <taxon>Rhodnius</taxon>
    </lineage>
</organism>
<dbReference type="VEuPathDB" id="VectorBase:RPRC007293"/>
<comment type="subcellular location">
    <subcellularLocation>
        <location evidence="1 2">Nucleus</location>
    </subcellularLocation>
</comment>
<keyword evidence="2" id="KW-0238">DNA-binding</keyword>
<dbReference type="EnsemblMetazoa" id="RPRC007293-RA">
    <property type="protein sequence ID" value="RPRC007293-PA"/>
    <property type="gene ID" value="RPRC007293"/>
</dbReference>
<dbReference type="Pfam" id="PF05225">
    <property type="entry name" value="HTH_psq"/>
    <property type="match status" value="1"/>
</dbReference>